<evidence type="ECO:0000313" key="2">
    <source>
        <dbReference type="Proteomes" id="UP000199533"/>
    </source>
</evidence>
<name>A0A1I4C1L6_9PROT</name>
<dbReference type="InterPro" id="IPR009679">
    <property type="entry name" value="Phage_186_CII-like"/>
</dbReference>
<evidence type="ECO:0000313" key="1">
    <source>
        <dbReference type="EMBL" id="SFK74994.1"/>
    </source>
</evidence>
<accession>A0A1I4C1L6</accession>
<keyword evidence="2" id="KW-1185">Reference proteome</keyword>
<proteinExistence type="predicted"/>
<dbReference type="STRING" id="52441.SAMN05216302_101455"/>
<dbReference type="Proteomes" id="UP000199533">
    <property type="component" value="Unassembled WGS sequence"/>
</dbReference>
<evidence type="ECO:0008006" key="3">
    <source>
        <dbReference type="Google" id="ProtNLM"/>
    </source>
</evidence>
<dbReference type="Pfam" id="PF06892">
    <property type="entry name" value="Phage_CP76"/>
    <property type="match status" value="1"/>
</dbReference>
<sequence>MSIIDTAYRVVMGCRGGIVAMAARMGKSEKVLGNKLNPNCDTHHLNIEELEMIVGFADTDEIAKYFCAQRGGVFLKSEPLDEVSDESLVDLLMERDEGNGRFAKAFRKAYEDGEIDDNEYADLVRKHDQVTAVREQIKLRLKSIYEQGRSRKQRLKIKSTGQEVL</sequence>
<organism evidence="1 2">
    <name type="scientific">Nitrosomonas aestuarii</name>
    <dbReference type="NCBI Taxonomy" id="52441"/>
    <lineage>
        <taxon>Bacteria</taxon>
        <taxon>Pseudomonadati</taxon>
        <taxon>Pseudomonadota</taxon>
        <taxon>Betaproteobacteria</taxon>
        <taxon>Nitrosomonadales</taxon>
        <taxon>Nitrosomonadaceae</taxon>
        <taxon>Nitrosomonas</taxon>
    </lineage>
</organism>
<dbReference type="OrthoDB" id="6688863at2"/>
<dbReference type="GO" id="GO:0003677">
    <property type="term" value="F:DNA binding"/>
    <property type="evidence" value="ECO:0007669"/>
    <property type="project" value="InterPro"/>
</dbReference>
<gene>
    <name evidence="1" type="ORF">SAMN05216302_101455</name>
</gene>
<dbReference type="RefSeq" id="WP_090699733.1">
    <property type="nucleotide sequence ID" value="NZ_FOSP01000014.1"/>
</dbReference>
<reference evidence="2" key="1">
    <citation type="submission" date="2016-10" db="EMBL/GenBank/DDBJ databases">
        <authorList>
            <person name="Varghese N."/>
            <person name="Submissions S."/>
        </authorList>
    </citation>
    <scope>NUCLEOTIDE SEQUENCE [LARGE SCALE GENOMIC DNA]</scope>
    <source>
        <strain evidence="2">Nm69</strain>
    </source>
</reference>
<protein>
    <recommendedName>
        <fullName evidence="3">Phage regulatory protein CII (CP76)</fullName>
    </recommendedName>
</protein>
<dbReference type="EMBL" id="FOSP01000014">
    <property type="protein sequence ID" value="SFK74994.1"/>
    <property type="molecule type" value="Genomic_DNA"/>
</dbReference>
<dbReference type="AlphaFoldDB" id="A0A1I4C1L6"/>